<protein>
    <submittedName>
        <fullName evidence="2">Uncharacterized protein</fullName>
    </submittedName>
</protein>
<evidence type="ECO:0000313" key="3">
    <source>
        <dbReference type="Proteomes" id="UP000222163"/>
    </source>
</evidence>
<dbReference type="EMBL" id="JAUYVU010000004">
    <property type="protein sequence ID" value="MDP2541316.1"/>
    <property type="molecule type" value="Genomic_DNA"/>
</dbReference>
<evidence type="ECO:0000313" key="4">
    <source>
        <dbReference type="Proteomes" id="UP001242342"/>
    </source>
</evidence>
<dbReference type="Proteomes" id="UP001242342">
    <property type="component" value="Unassembled WGS sequence"/>
</dbReference>
<organism evidence="2 3">
    <name type="scientific">Tenacibaculum discolor</name>
    <dbReference type="NCBI Taxonomy" id="361581"/>
    <lineage>
        <taxon>Bacteria</taxon>
        <taxon>Pseudomonadati</taxon>
        <taxon>Bacteroidota</taxon>
        <taxon>Flavobacteriia</taxon>
        <taxon>Flavobacteriales</taxon>
        <taxon>Flavobacteriaceae</taxon>
        <taxon>Tenacibaculum</taxon>
    </lineage>
</organism>
<evidence type="ECO:0000313" key="2">
    <source>
        <dbReference type="EMBL" id="PHN99009.1"/>
    </source>
</evidence>
<dbReference type="Proteomes" id="UP000222163">
    <property type="component" value="Unassembled WGS sequence"/>
</dbReference>
<proteinExistence type="predicted"/>
<reference evidence="1 4" key="3">
    <citation type="submission" date="2023-07" db="EMBL/GenBank/DDBJ databases">
        <title>Genome content predicts the carbon catabolic preferences of heterotrophic bacteria.</title>
        <authorList>
            <person name="Gralka M."/>
        </authorList>
    </citation>
    <scope>NUCLEOTIDE SEQUENCE [LARGE SCALE GENOMIC DNA]</scope>
    <source>
        <strain evidence="1 4">4G03</strain>
    </source>
</reference>
<gene>
    <name evidence="2" type="ORF">CSC81_02180</name>
    <name evidence="1" type="ORF">Q8W23_07500</name>
</gene>
<keyword evidence="4" id="KW-1185">Reference proteome</keyword>
<reference evidence="2 3" key="1">
    <citation type="journal article" date="2016" name="Nat. Commun.">
        <title>Microbial interactions lead to rapid micro-scale successions on model marine particles.</title>
        <authorList>
            <person name="Datta M.S."/>
            <person name="Sliwerska E."/>
            <person name="Gore J."/>
            <person name="Polz M.F."/>
            <person name="Cordero O.X."/>
        </authorList>
    </citation>
    <scope>NUCLEOTIDE SEQUENCE [LARGE SCALE GENOMIC DNA]</scope>
    <source>
        <strain evidence="2 3">4G03</strain>
    </source>
</reference>
<sequence length="65" mass="7001">MLKNISNLGTVLNKSEQKSINGKGDDCYSTGGHDCEPFNNPNYFNCLRTCAGSCSGSGQCFTMIK</sequence>
<dbReference type="AlphaFoldDB" id="A0A2G1BYQ2"/>
<comment type="caution">
    <text evidence="2">The sequence shown here is derived from an EMBL/GenBank/DDBJ whole genome shotgun (WGS) entry which is preliminary data.</text>
</comment>
<evidence type="ECO:0000313" key="1">
    <source>
        <dbReference type="EMBL" id="MDP2541316.1"/>
    </source>
</evidence>
<dbReference type="EMBL" id="PDUU01000002">
    <property type="protein sequence ID" value="PHN99009.1"/>
    <property type="molecule type" value="Genomic_DNA"/>
</dbReference>
<dbReference type="RefSeq" id="WP_099214135.1">
    <property type="nucleotide sequence ID" value="NZ_JAUYVU010000004.1"/>
</dbReference>
<name>A0A2G1BYQ2_9FLAO</name>
<reference evidence="2" key="2">
    <citation type="submission" date="2017-10" db="EMBL/GenBank/DDBJ databases">
        <authorList>
            <person name="Enke T.N."/>
            <person name="Cordero O.X."/>
        </authorList>
    </citation>
    <scope>NUCLEOTIDE SEQUENCE</scope>
    <source>
        <strain evidence="2">4G03</strain>
    </source>
</reference>
<accession>A0A2G1BYQ2</accession>